<dbReference type="GO" id="GO:0016459">
    <property type="term" value="C:myosin complex"/>
    <property type="evidence" value="ECO:0007669"/>
    <property type="project" value="UniProtKB-KW"/>
</dbReference>
<dbReference type="SUPFAM" id="SSF52540">
    <property type="entry name" value="P-loop containing nucleoside triphosphate hydrolases"/>
    <property type="match status" value="1"/>
</dbReference>
<keyword evidence="1 6" id="KW-0547">Nucleotide-binding</keyword>
<feature type="compositionally biased region" description="Low complexity" evidence="7">
    <location>
        <begin position="250"/>
        <end position="259"/>
    </location>
</feature>
<reference evidence="9" key="1">
    <citation type="submission" date="2013-12" db="EMBL/GenBank/DDBJ databases">
        <title>The Genome Sequence of Aphanomyces astaci APO3.</title>
        <authorList>
            <consortium name="The Broad Institute Genomics Platform"/>
            <person name="Russ C."/>
            <person name="Tyler B."/>
            <person name="van West P."/>
            <person name="Dieguez-Uribeondo J."/>
            <person name="Young S.K."/>
            <person name="Zeng Q."/>
            <person name="Gargeya S."/>
            <person name="Fitzgerald M."/>
            <person name="Abouelleil A."/>
            <person name="Alvarado L."/>
            <person name="Chapman S.B."/>
            <person name="Gainer-Dewar J."/>
            <person name="Goldberg J."/>
            <person name="Griggs A."/>
            <person name="Gujja S."/>
            <person name="Hansen M."/>
            <person name="Howarth C."/>
            <person name="Imamovic A."/>
            <person name="Ireland A."/>
            <person name="Larimer J."/>
            <person name="McCowan C."/>
            <person name="Murphy C."/>
            <person name="Pearson M."/>
            <person name="Poon T.W."/>
            <person name="Priest M."/>
            <person name="Roberts A."/>
            <person name="Saif S."/>
            <person name="Shea T."/>
            <person name="Sykes S."/>
            <person name="Wortman J."/>
            <person name="Nusbaum C."/>
            <person name="Birren B."/>
        </authorList>
    </citation>
    <scope>NUCLEOTIDE SEQUENCE [LARGE SCALE GENOMIC DNA]</scope>
    <source>
        <strain evidence="9">APO3</strain>
    </source>
</reference>
<dbReference type="Gene3D" id="1.20.120.720">
    <property type="entry name" value="Myosin VI head, motor domain, U50 subdomain"/>
    <property type="match status" value="2"/>
</dbReference>
<evidence type="ECO:0000259" key="8">
    <source>
        <dbReference type="PROSITE" id="PS51456"/>
    </source>
</evidence>
<feature type="region of interest" description="Actin-binding" evidence="6">
    <location>
        <begin position="741"/>
        <end position="763"/>
    </location>
</feature>
<dbReference type="EMBL" id="KI913144">
    <property type="protein sequence ID" value="ETV74309.1"/>
    <property type="molecule type" value="Genomic_DNA"/>
</dbReference>
<organism evidence="9">
    <name type="scientific">Aphanomyces astaci</name>
    <name type="common">Crayfish plague agent</name>
    <dbReference type="NCBI Taxonomy" id="112090"/>
    <lineage>
        <taxon>Eukaryota</taxon>
        <taxon>Sar</taxon>
        <taxon>Stramenopiles</taxon>
        <taxon>Oomycota</taxon>
        <taxon>Saprolegniomycetes</taxon>
        <taxon>Saprolegniales</taxon>
        <taxon>Verrucalvaceae</taxon>
        <taxon>Aphanomyces</taxon>
    </lineage>
</organism>
<dbReference type="PROSITE" id="PS50096">
    <property type="entry name" value="IQ"/>
    <property type="match status" value="1"/>
</dbReference>
<dbReference type="GO" id="GO:0000146">
    <property type="term" value="F:microfilament motor activity"/>
    <property type="evidence" value="ECO:0007669"/>
    <property type="project" value="TreeGrafter"/>
</dbReference>
<feature type="binding site" evidence="6">
    <location>
        <begin position="200"/>
        <end position="207"/>
    </location>
    <ligand>
        <name>ATP</name>
        <dbReference type="ChEBI" id="CHEBI:30616"/>
    </ligand>
</feature>
<keyword evidence="3 6" id="KW-0518">Myosin</keyword>
<dbReference type="Gene3D" id="1.20.58.530">
    <property type="match status" value="2"/>
</dbReference>
<dbReference type="Gene3D" id="1.10.10.820">
    <property type="match status" value="1"/>
</dbReference>
<dbReference type="Pfam" id="PF00063">
    <property type="entry name" value="Myosin_head"/>
    <property type="match status" value="2"/>
</dbReference>
<feature type="region of interest" description="Disordered" evidence="7">
    <location>
        <begin position="223"/>
        <end position="261"/>
    </location>
</feature>
<keyword evidence="2 6" id="KW-0067">ATP-binding</keyword>
<dbReference type="Gene3D" id="1.20.5.4820">
    <property type="match status" value="1"/>
</dbReference>
<evidence type="ECO:0000256" key="2">
    <source>
        <dbReference type="ARBA" id="ARBA00022840"/>
    </source>
</evidence>
<comment type="similarity">
    <text evidence="6">Belongs to the TRAFAC class myosin-kinesin ATPase superfamily. Myosin family.</text>
</comment>
<dbReference type="PANTHER" id="PTHR13140">
    <property type="entry name" value="MYOSIN"/>
    <property type="match status" value="1"/>
</dbReference>
<dbReference type="SMART" id="SM00242">
    <property type="entry name" value="MYSc"/>
    <property type="match status" value="1"/>
</dbReference>
<dbReference type="InterPro" id="IPR027417">
    <property type="entry name" value="P-loop_NTPase"/>
</dbReference>
<dbReference type="STRING" id="112090.W4G5I4"/>
<feature type="region of interest" description="Disordered" evidence="7">
    <location>
        <begin position="624"/>
        <end position="650"/>
    </location>
</feature>
<accession>W4G5I4</accession>
<keyword evidence="4 6" id="KW-0505">Motor protein</keyword>
<dbReference type="FunFam" id="1.10.10.820:FF:000001">
    <property type="entry name" value="Myosin heavy chain"/>
    <property type="match status" value="1"/>
</dbReference>
<feature type="domain" description="Myosin motor" evidence="8">
    <location>
        <begin position="98"/>
        <end position="930"/>
    </location>
</feature>
<protein>
    <recommendedName>
        <fullName evidence="8">Myosin motor domain-containing protein</fullName>
    </recommendedName>
</protein>
<evidence type="ECO:0000256" key="1">
    <source>
        <dbReference type="ARBA" id="ARBA00022741"/>
    </source>
</evidence>
<dbReference type="InterPro" id="IPR036961">
    <property type="entry name" value="Kinesin_motor_dom_sf"/>
</dbReference>
<dbReference type="VEuPathDB" id="FungiDB:H257_10918"/>
<dbReference type="GO" id="GO:0007015">
    <property type="term" value="P:actin filament organization"/>
    <property type="evidence" value="ECO:0007669"/>
    <property type="project" value="TreeGrafter"/>
</dbReference>
<evidence type="ECO:0000313" key="9">
    <source>
        <dbReference type="EMBL" id="ETV74309.1"/>
    </source>
</evidence>
<gene>
    <name evidence="9" type="ORF">H257_10918</name>
</gene>
<feature type="compositionally biased region" description="Low complexity" evidence="7">
    <location>
        <begin position="223"/>
        <end position="242"/>
    </location>
</feature>
<proteinExistence type="inferred from homology"/>
<dbReference type="OrthoDB" id="6108017at2759"/>
<dbReference type="GeneID" id="20812914"/>
<dbReference type="GO" id="GO:0005524">
    <property type="term" value="F:ATP binding"/>
    <property type="evidence" value="ECO:0007669"/>
    <property type="project" value="UniProtKB-UniRule"/>
</dbReference>
<dbReference type="Gene3D" id="3.40.850.10">
    <property type="entry name" value="Kinesin motor domain"/>
    <property type="match status" value="2"/>
</dbReference>
<dbReference type="RefSeq" id="XP_009835967.1">
    <property type="nucleotide sequence ID" value="XM_009837665.1"/>
</dbReference>
<evidence type="ECO:0000256" key="7">
    <source>
        <dbReference type="SAM" id="MobiDB-lite"/>
    </source>
</evidence>
<sequence length="1444" mass="159912">MQRRQSRSEKETRSGARLKLAAAHKRIPSPTHIWTAMETGARVWISSSEDQWQAGVIDDCRDDDDANSAVRVRLDEDGTHVCTSAASVYLRNDVDDFVDVPNLISLQYLHEPELLHAVCNRYEQNVIYTYVGEILLSFNPFQRLNLYTPAHIQAYAASTVPATDSDTSSRSLPPHVFAIAAIAYQSLCDDRMNQSILVSGESGAGKTENTKLLMQYLTAVGATPAHPTSPTPHVASRTPSSGRRSKKRSSGATSTAASSHDIQTQILQTNPILEAFGNARTVRNDNSSRFGKFIELQFGRHHTIVGAKLSVYLLEKIRVSHQSDNERNFHIFYELCAGADDDLAAHLSLLDAEDFDLLNESGCFTRRDGVDDAAQFHETSQAFTDMGILADEQRSIYGIVAALLHLGNVALDGETCGASNMEHASIRPDSLHHLDTAAVLLGVSSVELTCALVTRHVTTTKDKIMVKLSSGQATEAKQSLTQSLFGGLFEWIVARLSSVIRHDAESANSIGILDIFGFENLVMNGFEQLCINYANERLQAQFNDLVFAKEQRMYQAEGIEWKYIEYPDNAPCLRLLEDKPTGMWSLLDEEGMLPKGSNEGWIGKLYSQYLDTILHPSFDGDHAASTSVKSRRRQSEPVPPKGCLQLDKSSDRPFQATNHQRVECQFVICHFAGNVMYEKDMYLEKNQDMMPAEAVELCGASTNAIVQALLSKKPPVAAQRLTRQPSNLRSASVSSQFKAQLDELIVVIGRTQARFIRCIKSNDAGVPTVLDAPRVLQQLRSGGVLEAVRIARAGYAVRVDHAKFLDAFGFFLRLQRLPSQLKKARTTATLSSGVGPHKAAKSQDLKPLVEWTAAAVLVQFHRACWSSSGTISDDVVAVAKKVVEQGKVGDRPAFLASCGAVGFQIGQSKVFFRKDVYNDLRRFRLVTRHRHITTIQQHIRGHLARQQAARMKEAVRCLQMWMRERLAHRARRRRGATVLQSWARQILAVIQYKKTVAGIPRIQRWWRHRRRTRLFHQRILDAAKEAKSMARHSLPPVQVTSPAQSSQQVVHEVVVEAPAPCPLPPATAAAAPIKVMPPDASCRPDEVPPRREVDSLMVSLSVENAQLKQQVQQLQIQQQHQPSVAAPVAADPSVEFAMVHIRALASQLVELQLQCAMIKSSVDSCCPSGANLVLPSPEAMESPVVALDLALPPPPTSLTEAHGQLQSLVAKIQVASFTLDQLERQKQRQLKLQAQEAQARAVVQTLTPVVATVRHVASYVPVVSYVVSQVETKVHVSQQSWCVLIQTSQAVLASVSAMASSLWLLGRSNDDGKATAQTVSQQRPKHRPLHGDDDHHWDDLMECNLDQALQIKQLTATLHDLRAKHHDLQLQHLGTQMATMQATIGRADADKLKRMEDDLAYTSACVNQLATAMLARGIAPPYHTKDNPFDSTRQDQQLPALFRR</sequence>
<dbReference type="PRINTS" id="PR00193">
    <property type="entry name" value="MYOSINHEAVY"/>
</dbReference>
<keyword evidence="5 6" id="KW-0009">Actin-binding</keyword>
<dbReference type="PROSITE" id="PS51456">
    <property type="entry name" value="MYOSIN_MOTOR"/>
    <property type="match status" value="1"/>
</dbReference>
<name>W4G5I4_APHAT</name>
<dbReference type="GO" id="GO:0051015">
    <property type="term" value="F:actin filament binding"/>
    <property type="evidence" value="ECO:0007669"/>
    <property type="project" value="TreeGrafter"/>
</dbReference>
<dbReference type="InterPro" id="IPR001609">
    <property type="entry name" value="Myosin_head_motor_dom-like"/>
</dbReference>
<evidence type="ECO:0000256" key="4">
    <source>
        <dbReference type="ARBA" id="ARBA00023175"/>
    </source>
</evidence>
<dbReference type="GO" id="GO:0016020">
    <property type="term" value="C:membrane"/>
    <property type="evidence" value="ECO:0007669"/>
    <property type="project" value="TreeGrafter"/>
</dbReference>
<dbReference type="PANTHER" id="PTHR13140:SF845">
    <property type="entry name" value="MYOSIN-LIKE PROTEIN"/>
    <property type="match status" value="1"/>
</dbReference>
<evidence type="ECO:0000256" key="5">
    <source>
        <dbReference type="ARBA" id="ARBA00023203"/>
    </source>
</evidence>
<feature type="region of interest" description="Disordered" evidence="7">
    <location>
        <begin position="1420"/>
        <end position="1444"/>
    </location>
</feature>
<evidence type="ECO:0000256" key="6">
    <source>
        <dbReference type="PROSITE-ProRule" id="PRU00782"/>
    </source>
</evidence>
<dbReference type="GO" id="GO:0005737">
    <property type="term" value="C:cytoplasm"/>
    <property type="evidence" value="ECO:0007669"/>
    <property type="project" value="TreeGrafter"/>
</dbReference>
<evidence type="ECO:0000256" key="3">
    <source>
        <dbReference type="ARBA" id="ARBA00023123"/>
    </source>
</evidence>